<sequence>MAEGFLDCSQGGKMTEEFGDDCFLELSSRSLIQQSNDDGFGKIFFMHDLVNDLATVVSGKSCCRCEFGDISKTVRHFSYNQEVYDIFRKFEKIYNFKCLRSFLPINYKSFHNSLSIKVVDNFLPTLNMLRVLSLSKYTNITKLPDTIGNLVQLRYLDLSYTEIKSLHDTICNLYNLQTLILSSCEGLTELPVQIGYFASLRHLDISGTNISELPMMEGPNCHFLGAILLARCNMHTFLQHLKLYDIPSLTVFPSSGLPTPLQSLEIEKCENLSFLPPETWSNYTSLASLTLRSSCDALTSFQLDGFPALQRLRISECRNLDSINILESPPSRPSRLQTLVIKSHDSIGSLKVKLRMDTLTALERLDLECRELSFCEGVCLPPKLQSIVIWSQIATPF</sequence>
<dbReference type="EMBL" id="PSQE01000003">
    <property type="protein sequence ID" value="RHN66547.1"/>
    <property type="molecule type" value="Genomic_DNA"/>
</dbReference>
<dbReference type="InterPro" id="IPR058922">
    <property type="entry name" value="WHD_DRP"/>
</dbReference>
<evidence type="ECO:0000259" key="4">
    <source>
        <dbReference type="Pfam" id="PF23598"/>
    </source>
</evidence>
<dbReference type="Gene3D" id="3.80.10.10">
    <property type="entry name" value="Ribonuclease Inhibitor"/>
    <property type="match status" value="1"/>
</dbReference>
<dbReference type="Pfam" id="PF23598">
    <property type="entry name" value="LRR_14"/>
    <property type="match status" value="1"/>
</dbReference>
<dbReference type="InterPro" id="IPR055414">
    <property type="entry name" value="LRR_R13L4/SHOC2-like"/>
</dbReference>
<evidence type="ECO:0000256" key="2">
    <source>
        <dbReference type="ARBA" id="ARBA00022821"/>
    </source>
</evidence>
<feature type="domain" description="Disease resistance protein winged helix" evidence="3">
    <location>
        <begin position="1"/>
        <end position="54"/>
    </location>
</feature>
<dbReference type="GO" id="GO:0006952">
    <property type="term" value="P:defense response"/>
    <property type="evidence" value="ECO:0007669"/>
    <property type="project" value="UniProtKB-KW"/>
</dbReference>
<dbReference type="PANTHER" id="PTHR36766:SF51">
    <property type="entry name" value="DISEASE RESISTANCE RPP13-LIKE PROTEIN 1"/>
    <property type="match status" value="1"/>
</dbReference>
<organism evidence="5 6">
    <name type="scientific">Medicago truncatula</name>
    <name type="common">Barrel medic</name>
    <name type="synonym">Medicago tribuloides</name>
    <dbReference type="NCBI Taxonomy" id="3880"/>
    <lineage>
        <taxon>Eukaryota</taxon>
        <taxon>Viridiplantae</taxon>
        <taxon>Streptophyta</taxon>
        <taxon>Embryophyta</taxon>
        <taxon>Tracheophyta</taxon>
        <taxon>Spermatophyta</taxon>
        <taxon>Magnoliopsida</taxon>
        <taxon>eudicotyledons</taxon>
        <taxon>Gunneridae</taxon>
        <taxon>Pentapetalae</taxon>
        <taxon>rosids</taxon>
        <taxon>fabids</taxon>
        <taxon>Fabales</taxon>
        <taxon>Fabaceae</taxon>
        <taxon>Papilionoideae</taxon>
        <taxon>50 kb inversion clade</taxon>
        <taxon>NPAAA clade</taxon>
        <taxon>Hologalegina</taxon>
        <taxon>IRL clade</taxon>
        <taxon>Trifolieae</taxon>
        <taxon>Medicago</taxon>
    </lineage>
</organism>
<proteinExistence type="predicted"/>
<keyword evidence="1" id="KW-0677">Repeat</keyword>
<gene>
    <name evidence="5" type="ORF">MtrunA17_Chr3g0092291</name>
</gene>
<dbReference type="Pfam" id="PF23559">
    <property type="entry name" value="WHD_DRP"/>
    <property type="match status" value="1"/>
</dbReference>
<name>A0A396IUD2_MEDTR</name>
<dbReference type="Proteomes" id="UP000265566">
    <property type="component" value="Chromosome 3"/>
</dbReference>
<dbReference type="InterPro" id="IPR032675">
    <property type="entry name" value="LRR_dom_sf"/>
</dbReference>
<dbReference type="PANTHER" id="PTHR36766">
    <property type="entry name" value="PLANT BROAD-SPECTRUM MILDEW RESISTANCE PROTEIN RPW8"/>
    <property type="match status" value="1"/>
</dbReference>
<evidence type="ECO:0000259" key="3">
    <source>
        <dbReference type="Pfam" id="PF23559"/>
    </source>
</evidence>
<keyword evidence="2" id="KW-0611">Plant defense</keyword>
<evidence type="ECO:0000313" key="6">
    <source>
        <dbReference type="Proteomes" id="UP000265566"/>
    </source>
</evidence>
<feature type="domain" description="Disease resistance R13L4/SHOC-2-like LRR" evidence="4">
    <location>
        <begin position="122"/>
        <end position="209"/>
    </location>
</feature>
<accession>A0A396IUD2</accession>
<dbReference type="SUPFAM" id="SSF52058">
    <property type="entry name" value="L domain-like"/>
    <property type="match status" value="1"/>
</dbReference>
<protein>
    <submittedName>
        <fullName evidence="5">Putative leucine-rich repeat domain, L domain-containing protein</fullName>
    </submittedName>
</protein>
<evidence type="ECO:0000313" key="5">
    <source>
        <dbReference type="EMBL" id="RHN66547.1"/>
    </source>
</evidence>
<evidence type="ECO:0000256" key="1">
    <source>
        <dbReference type="ARBA" id="ARBA00022737"/>
    </source>
</evidence>
<comment type="caution">
    <text evidence="5">The sequence shown here is derived from an EMBL/GenBank/DDBJ whole genome shotgun (WGS) entry which is preliminary data.</text>
</comment>
<reference evidence="6" key="1">
    <citation type="journal article" date="2018" name="Nat. Plants">
        <title>Whole-genome landscape of Medicago truncatula symbiotic genes.</title>
        <authorList>
            <person name="Pecrix Y."/>
            <person name="Staton S.E."/>
            <person name="Sallet E."/>
            <person name="Lelandais-Briere C."/>
            <person name="Moreau S."/>
            <person name="Carrere S."/>
            <person name="Blein T."/>
            <person name="Jardinaud M.F."/>
            <person name="Latrasse D."/>
            <person name="Zouine M."/>
            <person name="Zahm M."/>
            <person name="Kreplak J."/>
            <person name="Mayjonade B."/>
            <person name="Satge C."/>
            <person name="Perez M."/>
            <person name="Cauet S."/>
            <person name="Marande W."/>
            <person name="Chantry-Darmon C."/>
            <person name="Lopez-Roques C."/>
            <person name="Bouchez O."/>
            <person name="Berard A."/>
            <person name="Debelle F."/>
            <person name="Munos S."/>
            <person name="Bendahmane A."/>
            <person name="Berges H."/>
            <person name="Niebel A."/>
            <person name="Buitink J."/>
            <person name="Frugier F."/>
            <person name="Benhamed M."/>
            <person name="Crespi M."/>
            <person name="Gouzy J."/>
            <person name="Gamas P."/>
        </authorList>
    </citation>
    <scope>NUCLEOTIDE SEQUENCE [LARGE SCALE GENOMIC DNA]</scope>
    <source>
        <strain evidence="6">cv. Jemalong A17</strain>
    </source>
</reference>
<dbReference type="Gramene" id="rna14553">
    <property type="protein sequence ID" value="RHN66547.1"/>
    <property type="gene ID" value="gene14553"/>
</dbReference>
<dbReference type="AlphaFoldDB" id="A0A396IUD2"/>